<keyword evidence="3" id="KW-1185">Reference proteome</keyword>
<dbReference type="Proteomes" id="UP000245119">
    <property type="component" value="Linkage Group LG5"/>
</dbReference>
<sequence length="73" mass="8618">MGGDWDVPRTVHNKLRKERKKKKADFLKPAHPTFMSDEDEGFWFLRCRGKQRWKQVSGQPSKVKTRARPPRPG</sequence>
<evidence type="ECO:0000313" key="3">
    <source>
        <dbReference type="Proteomes" id="UP000245119"/>
    </source>
</evidence>
<proteinExistence type="predicted"/>
<evidence type="ECO:0000256" key="1">
    <source>
        <dbReference type="SAM" id="MobiDB-lite"/>
    </source>
</evidence>
<evidence type="ECO:0000313" key="2">
    <source>
        <dbReference type="EMBL" id="PVD29885.1"/>
    </source>
</evidence>
<feature type="compositionally biased region" description="Basic residues" evidence="1">
    <location>
        <begin position="63"/>
        <end position="73"/>
    </location>
</feature>
<dbReference type="EMBL" id="PZQS01000005">
    <property type="protein sequence ID" value="PVD29885.1"/>
    <property type="molecule type" value="Genomic_DNA"/>
</dbReference>
<comment type="caution">
    <text evidence="2">The sequence shown here is derived from an EMBL/GenBank/DDBJ whole genome shotgun (WGS) entry which is preliminary data.</text>
</comment>
<feature type="compositionally biased region" description="Basic residues" evidence="1">
    <location>
        <begin position="11"/>
        <end position="23"/>
    </location>
</feature>
<name>A0A2T7P8Z2_POMCA</name>
<organism evidence="2 3">
    <name type="scientific">Pomacea canaliculata</name>
    <name type="common">Golden apple snail</name>
    <dbReference type="NCBI Taxonomy" id="400727"/>
    <lineage>
        <taxon>Eukaryota</taxon>
        <taxon>Metazoa</taxon>
        <taxon>Spiralia</taxon>
        <taxon>Lophotrochozoa</taxon>
        <taxon>Mollusca</taxon>
        <taxon>Gastropoda</taxon>
        <taxon>Caenogastropoda</taxon>
        <taxon>Architaenioglossa</taxon>
        <taxon>Ampullarioidea</taxon>
        <taxon>Ampullariidae</taxon>
        <taxon>Pomacea</taxon>
    </lineage>
</organism>
<accession>A0A2T7P8Z2</accession>
<feature type="region of interest" description="Disordered" evidence="1">
    <location>
        <begin position="53"/>
        <end position="73"/>
    </location>
</feature>
<feature type="region of interest" description="Disordered" evidence="1">
    <location>
        <begin position="1"/>
        <end position="23"/>
    </location>
</feature>
<protein>
    <submittedName>
        <fullName evidence="2">Uncharacterized protein</fullName>
    </submittedName>
</protein>
<dbReference type="AlphaFoldDB" id="A0A2T7P8Z2"/>
<reference evidence="2 3" key="1">
    <citation type="submission" date="2018-04" db="EMBL/GenBank/DDBJ databases">
        <title>The genome of golden apple snail Pomacea canaliculata provides insight into stress tolerance and invasive adaptation.</title>
        <authorList>
            <person name="Liu C."/>
            <person name="Liu B."/>
            <person name="Ren Y."/>
            <person name="Zhang Y."/>
            <person name="Wang H."/>
            <person name="Li S."/>
            <person name="Jiang F."/>
            <person name="Yin L."/>
            <person name="Zhang G."/>
            <person name="Qian W."/>
            <person name="Fan W."/>
        </authorList>
    </citation>
    <scope>NUCLEOTIDE SEQUENCE [LARGE SCALE GENOMIC DNA]</scope>
    <source>
        <strain evidence="2">SZHN2017</strain>
        <tissue evidence="2">Muscle</tissue>
    </source>
</reference>
<gene>
    <name evidence="2" type="ORF">C0Q70_09142</name>
</gene>